<comment type="caution">
    <text evidence="1">The sequence shown here is derived from an EMBL/GenBank/DDBJ whole genome shotgun (WGS) entry which is preliminary data.</text>
</comment>
<name>A0ACC1JIS3_9FUNG</name>
<accession>A0ACC1JIS3</accession>
<reference evidence="1" key="1">
    <citation type="submission" date="2022-07" db="EMBL/GenBank/DDBJ databases">
        <title>Phylogenomic reconstructions and comparative analyses of Kickxellomycotina fungi.</title>
        <authorList>
            <person name="Reynolds N.K."/>
            <person name="Stajich J.E."/>
            <person name="Barry K."/>
            <person name="Grigoriev I.V."/>
            <person name="Crous P."/>
            <person name="Smith M.E."/>
        </authorList>
    </citation>
    <scope>NUCLEOTIDE SEQUENCE</scope>
    <source>
        <strain evidence="1">CBS 109366</strain>
    </source>
</reference>
<keyword evidence="2" id="KW-1185">Reference proteome</keyword>
<proteinExistence type="predicted"/>
<gene>
    <name evidence="1" type="primary">ain1_2</name>
    <name evidence="1" type="ORF">IWQ57_006928</name>
</gene>
<dbReference type="Proteomes" id="UP001140234">
    <property type="component" value="Unassembled WGS sequence"/>
</dbReference>
<evidence type="ECO:0000313" key="1">
    <source>
        <dbReference type="EMBL" id="KAJ2758062.1"/>
    </source>
</evidence>
<organism evidence="1 2">
    <name type="scientific">Coemansia nantahalensis</name>
    <dbReference type="NCBI Taxonomy" id="2789366"/>
    <lineage>
        <taxon>Eukaryota</taxon>
        <taxon>Fungi</taxon>
        <taxon>Fungi incertae sedis</taxon>
        <taxon>Zoopagomycota</taxon>
        <taxon>Kickxellomycotina</taxon>
        <taxon>Kickxellomycetes</taxon>
        <taxon>Kickxellales</taxon>
        <taxon>Kickxellaceae</taxon>
        <taxon>Coemansia</taxon>
    </lineage>
</organism>
<sequence>LATVHGLIAKARPLGAALRRLAELEKLCADANIDEHDYTVYSVGDLEYDTEMTLKALEKKARFIENQSAVRNMTNLTPAQLEEFETTFRYFDRDGGNALSGTEFRAALDSLGHSFSDDEFAVLFSQLAGGAELISFEVYIRFMVELTEDQTTPEQLLHSFRVIAADKEYVTPEDLHMSDLSPASVAYLLRMMPKSSRAESAYDYLAYLRGVFQR</sequence>
<feature type="non-terminal residue" evidence="1">
    <location>
        <position position="1"/>
    </location>
</feature>
<dbReference type="EMBL" id="JANBUJ010004231">
    <property type="protein sequence ID" value="KAJ2758062.1"/>
    <property type="molecule type" value="Genomic_DNA"/>
</dbReference>
<protein>
    <submittedName>
        <fullName evidence="1">Alpha-actinin</fullName>
    </submittedName>
</protein>
<evidence type="ECO:0000313" key="2">
    <source>
        <dbReference type="Proteomes" id="UP001140234"/>
    </source>
</evidence>